<dbReference type="GO" id="GO:0008535">
    <property type="term" value="P:respiratory chain complex IV assembly"/>
    <property type="evidence" value="ECO:0007669"/>
    <property type="project" value="UniProtKB-UniRule"/>
</dbReference>
<evidence type="ECO:0000256" key="3">
    <source>
        <dbReference type="ARBA" id="ARBA00009620"/>
    </source>
</evidence>
<dbReference type="EMBL" id="JALAZD010000001">
    <property type="protein sequence ID" value="MCI0126114.1"/>
    <property type="molecule type" value="Genomic_DNA"/>
</dbReference>
<evidence type="ECO:0000256" key="1">
    <source>
        <dbReference type="ARBA" id="ARBA00004007"/>
    </source>
</evidence>
<dbReference type="PIRSF" id="PIRSF005413">
    <property type="entry name" value="COX11"/>
    <property type="match status" value="1"/>
</dbReference>
<comment type="caution">
    <text evidence="12">The sequence shown here is derived from an EMBL/GenBank/DDBJ whole genome shotgun (WGS) entry which is preliminary data.</text>
</comment>
<dbReference type="PANTHER" id="PTHR21320:SF3">
    <property type="entry name" value="CYTOCHROME C OXIDASE ASSEMBLY PROTEIN COX11, MITOCHONDRIAL-RELATED"/>
    <property type="match status" value="1"/>
</dbReference>
<organism evidence="12 13">
    <name type="scientific">Paradevosia shaoguanensis</name>
    <dbReference type="NCBI Taxonomy" id="1335043"/>
    <lineage>
        <taxon>Bacteria</taxon>
        <taxon>Pseudomonadati</taxon>
        <taxon>Pseudomonadota</taxon>
        <taxon>Alphaproteobacteria</taxon>
        <taxon>Hyphomicrobiales</taxon>
        <taxon>Devosiaceae</taxon>
        <taxon>Paradevosia</taxon>
    </lineage>
</organism>
<feature type="transmembrane region" description="Helical" evidence="11">
    <location>
        <begin position="21"/>
        <end position="42"/>
    </location>
</feature>
<evidence type="ECO:0000256" key="10">
    <source>
        <dbReference type="HAMAP-Rule" id="MF_00155"/>
    </source>
</evidence>
<dbReference type="FunFam" id="2.60.370.10:FF:000001">
    <property type="entry name" value="COX11 cytochrome c oxidase assembly homolog"/>
    <property type="match status" value="1"/>
</dbReference>
<feature type="topological domain" description="Periplasmic" evidence="10">
    <location>
        <begin position="36"/>
        <end position="182"/>
    </location>
</feature>
<feature type="topological domain" description="Cytoplasmic" evidence="10">
    <location>
        <begin position="1"/>
        <end position="12"/>
    </location>
</feature>
<evidence type="ECO:0000256" key="7">
    <source>
        <dbReference type="ARBA" id="ARBA00022989"/>
    </source>
</evidence>
<evidence type="ECO:0000256" key="11">
    <source>
        <dbReference type="SAM" id="Phobius"/>
    </source>
</evidence>
<dbReference type="InterPro" id="IPR007533">
    <property type="entry name" value="Cyt_c_oxidase_assmbl_CtaG"/>
</dbReference>
<comment type="subcellular location">
    <subcellularLocation>
        <location evidence="2 10">Cell inner membrane</location>
        <topology evidence="2 10">Single-pass type II membrane protein</topology>
        <orientation evidence="2 10">Periplasmic side</orientation>
    </subcellularLocation>
</comment>
<dbReference type="HAMAP" id="MF_00155">
    <property type="entry name" value="CtaG"/>
    <property type="match status" value="1"/>
</dbReference>
<evidence type="ECO:0000313" key="13">
    <source>
        <dbReference type="Proteomes" id="UP001156140"/>
    </source>
</evidence>
<reference evidence="12" key="1">
    <citation type="submission" date="2022-03" db="EMBL/GenBank/DDBJ databases">
        <title>The complete genome sequence of a Methyloterrigena soli.</title>
        <authorList>
            <person name="Zi Z."/>
        </authorList>
    </citation>
    <scope>NUCLEOTIDE SEQUENCE</scope>
    <source>
        <strain evidence="12">M48</strain>
    </source>
</reference>
<evidence type="ECO:0000256" key="8">
    <source>
        <dbReference type="ARBA" id="ARBA00023008"/>
    </source>
</evidence>
<evidence type="ECO:0000256" key="5">
    <source>
        <dbReference type="ARBA" id="ARBA00022692"/>
    </source>
</evidence>
<dbReference type="AlphaFoldDB" id="A0AA41QLP7"/>
<evidence type="ECO:0000256" key="6">
    <source>
        <dbReference type="ARBA" id="ARBA00022968"/>
    </source>
</evidence>
<dbReference type="SUPFAM" id="SSF110111">
    <property type="entry name" value="Ctag/Cox11"/>
    <property type="match status" value="1"/>
</dbReference>
<proteinExistence type="inferred from homology"/>
<dbReference type="Pfam" id="PF04442">
    <property type="entry name" value="CtaG_Cox11"/>
    <property type="match status" value="1"/>
</dbReference>
<dbReference type="GO" id="GO:0005507">
    <property type="term" value="F:copper ion binding"/>
    <property type="evidence" value="ECO:0007669"/>
    <property type="project" value="InterPro"/>
</dbReference>
<keyword evidence="8 10" id="KW-0186">Copper</keyword>
<gene>
    <name evidence="10" type="primary">ctaG</name>
    <name evidence="12" type="ORF">ML536_04670</name>
</gene>
<evidence type="ECO:0000256" key="4">
    <source>
        <dbReference type="ARBA" id="ARBA00015384"/>
    </source>
</evidence>
<protein>
    <recommendedName>
        <fullName evidence="4 10">Cytochrome c oxidase assembly protein CtaG</fullName>
    </recommendedName>
</protein>
<keyword evidence="10" id="KW-1003">Cell membrane</keyword>
<evidence type="ECO:0000313" key="12">
    <source>
        <dbReference type="EMBL" id="MCI0126114.1"/>
    </source>
</evidence>
<dbReference type="Proteomes" id="UP001156140">
    <property type="component" value="Unassembled WGS sequence"/>
</dbReference>
<dbReference type="RefSeq" id="WP_035032646.1">
    <property type="nucleotide sequence ID" value="NZ_CP068983.1"/>
</dbReference>
<keyword evidence="9 10" id="KW-0472">Membrane</keyword>
<comment type="similarity">
    <text evidence="3 10">Belongs to the COX11/CtaG family.</text>
</comment>
<keyword evidence="6 10" id="KW-0735">Signal-anchor</keyword>
<dbReference type="GO" id="GO:0005886">
    <property type="term" value="C:plasma membrane"/>
    <property type="evidence" value="ECO:0007669"/>
    <property type="project" value="UniProtKB-SubCell"/>
</dbReference>
<accession>A0AA41QLP7</accession>
<evidence type="ECO:0000256" key="2">
    <source>
        <dbReference type="ARBA" id="ARBA00004382"/>
    </source>
</evidence>
<dbReference type="InterPro" id="IPR023471">
    <property type="entry name" value="CtaG/Cox11_dom_sf"/>
</dbReference>
<name>A0AA41QLP7_9HYPH</name>
<comment type="function">
    <text evidence="1 10">Exerts its effect at some terminal stage of cytochrome c oxidase synthesis, probably by being involved in the insertion of the copper B into subunit I.</text>
</comment>
<keyword evidence="7 10" id="KW-1133">Transmembrane helix</keyword>
<keyword evidence="5 10" id="KW-0812">Transmembrane</keyword>
<keyword evidence="10" id="KW-0997">Cell inner membrane</keyword>
<dbReference type="NCBIfam" id="NF003465">
    <property type="entry name" value="PRK05089.1"/>
    <property type="match status" value="1"/>
</dbReference>
<evidence type="ECO:0000256" key="9">
    <source>
        <dbReference type="ARBA" id="ARBA00023136"/>
    </source>
</evidence>
<dbReference type="PANTHER" id="PTHR21320">
    <property type="entry name" value="CYTOCHROME C OXIDASE ASSEMBLY PROTEIN COX11-RELATED"/>
    <property type="match status" value="1"/>
</dbReference>
<dbReference type="Gene3D" id="2.60.370.10">
    <property type="entry name" value="Ctag/Cox11"/>
    <property type="match status" value="1"/>
</dbReference>
<sequence length="182" mass="19984">MANIEVSPTVSNRNRRIGIGLLVFVAGMVGVAYAAVPLYQIFCKVTGYGGTTQVADANPKGVIDREMTVRFDANVSTDLKWTFTAAQPVTAKIGTTETINYIAVNNSDEPITGTAIFNVTPERAGAYFNKIECFCFTEQTLQPGERVEMPVVFFVDPDLDADKDLKTVREITLSYTFYASKK</sequence>
<keyword evidence="13" id="KW-1185">Reference proteome</keyword>